<dbReference type="GO" id="GO:0005524">
    <property type="term" value="F:ATP binding"/>
    <property type="evidence" value="ECO:0007669"/>
    <property type="project" value="UniProtKB-KW"/>
</dbReference>
<evidence type="ECO:0000256" key="3">
    <source>
        <dbReference type="ARBA" id="ARBA00022741"/>
    </source>
</evidence>
<keyword evidence="4" id="KW-0418">Kinase</keyword>
<keyword evidence="1" id="KW-0597">Phosphoprotein</keyword>
<dbReference type="InterPro" id="IPR000700">
    <property type="entry name" value="PAS-assoc_C"/>
</dbReference>
<dbReference type="PANTHER" id="PTHR43065">
    <property type="entry name" value="SENSOR HISTIDINE KINASE"/>
    <property type="match status" value="1"/>
</dbReference>
<sequence>MILVNVAAFYLVAFLSSFLSEQIRKSRAELKAKQKDIADLEMLKENIIQSISSGLVTLDEHGKIIVFNRGAERIFNIDSRDAIQKDISDIIPNIMPYLKVHNPHKFSQLSYKRKEDQQIDLLLNISPLKEYDGSKKGEILVFQDTTRIREMEREVKRMEDLAMLGELAAGIAHEIRNPLASISGSIQVLN</sequence>
<reference evidence="9" key="1">
    <citation type="journal article" date="2014" name="Front. Microbiol.">
        <title>High frequency of phylogenetically diverse reductive dehalogenase-homologous genes in deep subseafloor sedimentary metagenomes.</title>
        <authorList>
            <person name="Kawai M."/>
            <person name="Futagami T."/>
            <person name="Toyoda A."/>
            <person name="Takaki Y."/>
            <person name="Nishi S."/>
            <person name="Hori S."/>
            <person name="Arai W."/>
            <person name="Tsubouchi T."/>
            <person name="Morono Y."/>
            <person name="Uchiyama I."/>
            <person name="Ito T."/>
            <person name="Fujiyama A."/>
            <person name="Inagaki F."/>
            <person name="Takami H."/>
        </authorList>
    </citation>
    <scope>NUCLEOTIDE SEQUENCE</scope>
    <source>
        <strain evidence="9">Expedition CK06-06</strain>
    </source>
</reference>
<evidence type="ECO:0000313" key="9">
    <source>
        <dbReference type="EMBL" id="GAI31312.1"/>
    </source>
</evidence>
<dbReference type="CDD" id="cd00082">
    <property type="entry name" value="HisKA"/>
    <property type="match status" value="1"/>
</dbReference>
<dbReference type="PROSITE" id="PS50113">
    <property type="entry name" value="PAC"/>
    <property type="match status" value="1"/>
</dbReference>
<feature type="non-terminal residue" evidence="9">
    <location>
        <position position="190"/>
    </location>
</feature>
<dbReference type="AlphaFoldDB" id="X1MI34"/>
<evidence type="ECO:0000256" key="2">
    <source>
        <dbReference type="ARBA" id="ARBA00022679"/>
    </source>
</evidence>
<dbReference type="Gene3D" id="1.10.287.130">
    <property type="match status" value="1"/>
</dbReference>
<keyword evidence="3" id="KW-0547">Nucleotide-binding</keyword>
<gene>
    <name evidence="9" type="ORF">S06H3_32766</name>
</gene>
<dbReference type="InterPro" id="IPR036097">
    <property type="entry name" value="HisK_dim/P_sf"/>
</dbReference>
<keyword evidence="5" id="KW-0067">ATP-binding</keyword>
<dbReference type="Pfam" id="PF00512">
    <property type="entry name" value="HisKA"/>
    <property type="match status" value="1"/>
</dbReference>
<evidence type="ECO:0000256" key="1">
    <source>
        <dbReference type="ARBA" id="ARBA00022553"/>
    </source>
</evidence>
<evidence type="ECO:0000259" key="8">
    <source>
        <dbReference type="PROSITE" id="PS50113"/>
    </source>
</evidence>
<proteinExistence type="predicted"/>
<evidence type="ECO:0000256" key="6">
    <source>
        <dbReference type="ARBA" id="ARBA00023012"/>
    </source>
</evidence>
<evidence type="ECO:0000259" key="7">
    <source>
        <dbReference type="PROSITE" id="PS50112"/>
    </source>
</evidence>
<organism evidence="9">
    <name type="scientific">marine sediment metagenome</name>
    <dbReference type="NCBI Taxonomy" id="412755"/>
    <lineage>
        <taxon>unclassified sequences</taxon>
        <taxon>metagenomes</taxon>
        <taxon>ecological metagenomes</taxon>
    </lineage>
</organism>
<dbReference type="InterPro" id="IPR035965">
    <property type="entry name" value="PAS-like_dom_sf"/>
</dbReference>
<dbReference type="SUPFAM" id="SSF47384">
    <property type="entry name" value="Homodimeric domain of signal transducing histidine kinase"/>
    <property type="match status" value="1"/>
</dbReference>
<dbReference type="SUPFAM" id="SSF55785">
    <property type="entry name" value="PYP-like sensor domain (PAS domain)"/>
    <property type="match status" value="1"/>
</dbReference>
<dbReference type="EMBL" id="BARV01019499">
    <property type="protein sequence ID" value="GAI31312.1"/>
    <property type="molecule type" value="Genomic_DNA"/>
</dbReference>
<dbReference type="Pfam" id="PF13426">
    <property type="entry name" value="PAS_9"/>
    <property type="match status" value="1"/>
</dbReference>
<dbReference type="GO" id="GO:0000155">
    <property type="term" value="F:phosphorelay sensor kinase activity"/>
    <property type="evidence" value="ECO:0007669"/>
    <property type="project" value="InterPro"/>
</dbReference>
<feature type="domain" description="PAC" evidence="8">
    <location>
        <begin position="105"/>
        <end position="157"/>
    </location>
</feature>
<keyword evidence="6" id="KW-0902">Two-component regulatory system</keyword>
<feature type="domain" description="PAS" evidence="7">
    <location>
        <begin position="40"/>
        <end position="96"/>
    </location>
</feature>
<dbReference type="SMART" id="SM00091">
    <property type="entry name" value="PAS"/>
    <property type="match status" value="1"/>
</dbReference>
<dbReference type="PANTHER" id="PTHR43065:SF10">
    <property type="entry name" value="PEROXIDE STRESS-ACTIVATED HISTIDINE KINASE MAK3"/>
    <property type="match status" value="1"/>
</dbReference>
<dbReference type="InterPro" id="IPR003661">
    <property type="entry name" value="HisK_dim/P_dom"/>
</dbReference>
<protein>
    <recommendedName>
        <fullName evidence="10">PAS domain-containing protein</fullName>
    </recommendedName>
</protein>
<name>X1MI34_9ZZZZ</name>
<dbReference type="InterPro" id="IPR000014">
    <property type="entry name" value="PAS"/>
</dbReference>
<evidence type="ECO:0000256" key="5">
    <source>
        <dbReference type="ARBA" id="ARBA00022840"/>
    </source>
</evidence>
<dbReference type="NCBIfam" id="TIGR00229">
    <property type="entry name" value="sensory_box"/>
    <property type="match status" value="1"/>
</dbReference>
<evidence type="ECO:0000256" key="4">
    <source>
        <dbReference type="ARBA" id="ARBA00022777"/>
    </source>
</evidence>
<dbReference type="PROSITE" id="PS50112">
    <property type="entry name" value="PAS"/>
    <property type="match status" value="1"/>
</dbReference>
<comment type="caution">
    <text evidence="9">The sequence shown here is derived from an EMBL/GenBank/DDBJ whole genome shotgun (WGS) entry which is preliminary data.</text>
</comment>
<accession>X1MI34</accession>
<dbReference type="Gene3D" id="3.30.450.20">
    <property type="entry name" value="PAS domain"/>
    <property type="match status" value="1"/>
</dbReference>
<evidence type="ECO:0008006" key="10">
    <source>
        <dbReference type="Google" id="ProtNLM"/>
    </source>
</evidence>
<keyword evidence="2" id="KW-0808">Transferase</keyword>
<dbReference type="CDD" id="cd00130">
    <property type="entry name" value="PAS"/>
    <property type="match status" value="1"/>
</dbReference>